<keyword evidence="3" id="KW-1185">Reference proteome</keyword>
<sequence length="223" mass="24436">MSAATLLALLALAAGMLAIWSWPPAAAPAAPARGRGLRVLRRGMASMLMAVALLAILLAAAVHHYRPWRAGSLIAELAVREIGPQHFEVTLSLPAEVPTTYALRGDQWQFDVRLLRWKLPAALLGAPRLYQPDRLSGRYSDIEAERSAERSVHALADDSAWDAWRLKRRFASQLPIFAADYGSSAYLPLVDGTRFHILVGDVGGIEARPADPESARRLAEQDW</sequence>
<dbReference type="Proteomes" id="UP001431449">
    <property type="component" value="Unassembled WGS sequence"/>
</dbReference>
<feature type="transmembrane region" description="Helical" evidence="1">
    <location>
        <begin position="42"/>
        <end position="62"/>
    </location>
</feature>
<comment type="caution">
    <text evidence="2">The sequence shown here is derived from an EMBL/GenBank/DDBJ whole genome shotgun (WGS) entry which is preliminary data.</text>
</comment>
<name>A0ABT0GDC4_9GAMM</name>
<reference evidence="2" key="1">
    <citation type="submission" date="2022-04" db="EMBL/GenBank/DDBJ databases">
        <title>Lysobacter sp. CAU 1642 isolated from sea sand.</title>
        <authorList>
            <person name="Kim W."/>
        </authorList>
    </citation>
    <scope>NUCLEOTIDE SEQUENCE</scope>
    <source>
        <strain evidence="2">CAU 1642</strain>
    </source>
</reference>
<evidence type="ECO:0000256" key="1">
    <source>
        <dbReference type="SAM" id="Phobius"/>
    </source>
</evidence>
<proteinExistence type="predicted"/>
<protein>
    <submittedName>
        <fullName evidence="2">Uncharacterized protein</fullName>
    </submittedName>
</protein>
<keyword evidence="1" id="KW-0812">Transmembrane</keyword>
<evidence type="ECO:0000313" key="3">
    <source>
        <dbReference type="Proteomes" id="UP001431449"/>
    </source>
</evidence>
<gene>
    <name evidence="2" type="ORF">M0G41_00705</name>
</gene>
<accession>A0ABT0GDC4</accession>
<dbReference type="RefSeq" id="WP_248204200.1">
    <property type="nucleotide sequence ID" value="NZ_JALNMH010000001.1"/>
</dbReference>
<evidence type="ECO:0000313" key="2">
    <source>
        <dbReference type="EMBL" id="MCK7592184.1"/>
    </source>
</evidence>
<keyword evidence="1" id="KW-1133">Transmembrane helix</keyword>
<dbReference type="EMBL" id="JALNMH010000001">
    <property type="protein sequence ID" value="MCK7592184.1"/>
    <property type="molecule type" value="Genomic_DNA"/>
</dbReference>
<organism evidence="2 3">
    <name type="scientific">Pseudomarimonas salicorniae</name>
    <dbReference type="NCBI Taxonomy" id="2933270"/>
    <lineage>
        <taxon>Bacteria</taxon>
        <taxon>Pseudomonadati</taxon>
        <taxon>Pseudomonadota</taxon>
        <taxon>Gammaproteobacteria</taxon>
        <taxon>Lysobacterales</taxon>
        <taxon>Lysobacteraceae</taxon>
        <taxon>Pseudomarimonas</taxon>
    </lineage>
</organism>
<keyword evidence="1" id="KW-0472">Membrane</keyword>